<dbReference type="PROSITE" id="PS51462">
    <property type="entry name" value="NUDIX"/>
    <property type="match status" value="1"/>
</dbReference>
<dbReference type="InterPro" id="IPR014078">
    <property type="entry name" value="Nudix_YtkD"/>
</dbReference>
<dbReference type="EMBL" id="JAKRYL010000011">
    <property type="protein sequence ID" value="MCL7747890.1"/>
    <property type="molecule type" value="Genomic_DNA"/>
</dbReference>
<dbReference type="GO" id="GO:0005737">
    <property type="term" value="C:cytoplasm"/>
    <property type="evidence" value="ECO:0007669"/>
    <property type="project" value="TreeGrafter"/>
</dbReference>
<comment type="similarity">
    <text evidence="2 6">Belongs to the Nudix hydrolase family.</text>
</comment>
<feature type="domain" description="Nudix hydrolase" evidence="7">
    <location>
        <begin position="11"/>
        <end position="157"/>
    </location>
</feature>
<name>A0A9X2CTJ6_9BACI</name>
<comment type="cofactor">
    <cofactor evidence="1">
        <name>Mg(2+)</name>
        <dbReference type="ChEBI" id="CHEBI:18420"/>
    </cofactor>
</comment>
<dbReference type="Pfam" id="PF00293">
    <property type="entry name" value="NUDIX"/>
    <property type="match status" value="1"/>
</dbReference>
<evidence type="ECO:0000256" key="2">
    <source>
        <dbReference type="ARBA" id="ARBA00005582"/>
    </source>
</evidence>
<dbReference type="InterPro" id="IPR020084">
    <property type="entry name" value="NUDIX_hydrolase_CS"/>
</dbReference>
<dbReference type="Gene3D" id="3.90.79.10">
    <property type="entry name" value="Nucleoside Triphosphate Pyrophosphohydrolase"/>
    <property type="match status" value="1"/>
</dbReference>
<comment type="caution">
    <text evidence="8">The sequence shown here is derived from an EMBL/GenBank/DDBJ whole genome shotgun (WGS) entry which is preliminary data.</text>
</comment>
<evidence type="ECO:0000313" key="8">
    <source>
        <dbReference type="EMBL" id="MCL7747890.1"/>
    </source>
</evidence>
<dbReference type="GO" id="GO:0016818">
    <property type="term" value="F:hydrolase activity, acting on acid anhydrides, in phosphorus-containing anhydrides"/>
    <property type="evidence" value="ECO:0007669"/>
    <property type="project" value="TreeGrafter"/>
</dbReference>
<protein>
    <submittedName>
        <fullName evidence="8">Nucleoside triphosphatase YtkD</fullName>
    </submittedName>
</protein>
<dbReference type="PROSITE" id="PS00893">
    <property type="entry name" value="NUDIX_BOX"/>
    <property type="match status" value="1"/>
</dbReference>
<sequence length="157" mass="18222">MYQFQDQNDCQVRLTFEEPGFVKNAKHIWVVCRYNGSWLLTRHKMRGLEFPGGKVEKGETLVDAAKREVREETGAEIEALHFIGQYEVKCGQSIMYKTIFFATISNVAKKTYYYETNGPVLLEELPAELSSQSEFSFIMKDQVLTYTMEQINKLQLI</sequence>
<evidence type="ECO:0000256" key="1">
    <source>
        <dbReference type="ARBA" id="ARBA00001946"/>
    </source>
</evidence>
<keyword evidence="9" id="KW-1185">Reference proteome</keyword>
<proteinExistence type="inferred from homology"/>
<dbReference type="NCBIfam" id="TIGR02705">
    <property type="entry name" value="nudix_YtkD"/>
    <property type="match status" value="1"/>
</dbReference>
<evidence type="ECO:0000256" key="6">
    <source>
        <dbReference type="RuleBase" id="RU003476"/>
    </source>
</evidence>
<keyword evidence="5" id="KW-0460">Magnesium</keyword>
<evidence type="ECO:0000256" key="3">
    <source>
        <dbReference type="ARBA" id="ARBA00022723"/>
    </source>
</evidence>
<reference evidence="8" key="1">
    <citation type="submission" date="2022-02" db="EMBL/GenBank/DDBJ databases">
        <title>Halalkalibacter sp. nov. isolated from Lonar Lake, India.</title>
        <authorList>
            <person name="Joshi A."/>
            <person name="Thite S."/>
            <person name="Lodha T."/>
        </authorList>
    </citation>
    <scope>NUCLEOTIDE SEQUENCE</scope>
    <source>
        <strain evidence="8">MEB205</strain>
    </source>
</reference>
<keyword evidence="3" id="KW-0479">Metal-binding</keyword>
<gene>
    <name evidence="8" type="primary">ytkD</name>
    <name evidence="8" type="ORF">MF646_12235</name>
</gene>
<dbReference type="CDD" id="cd04665">
    <property type="entry name" value="NUDIX_RppH"/>
    <property type="match status" value="1"/>
</dbReference>
<evidence type="ECO:0000313" key="9">
    <source>
        <dbReference type="Proteomes" id="UP001139150"/>
    </source>
</evidence>
<keyword evidence="4 6" id="KW-0378">Hydrolase</keyword>
<dbReference type="RefSeq" id="WP_250096780.1">
    <property type="nucleotide sequence ID" value="NZ_JAKRYL010000011.1"/>
</dbReference>
<evidence type="ECO:0000259" key="7">
    <source>
        <dbReference type="PROSITE" id="PS51462"/>
    </source>
</evidence>
<dbReference type="Proteomes" id="UP001139150">
    <property type="component" value="Unassembled WGS sequence"/>
</dbReference>
<evidence type="ECO:0000256" key="5">
    <source>
        <dbReference type="ARBA" id="ARBA00022842"/>
    </source>
</evidence>
<dbReference type="InterPro" id="IPR015797">
    <property type="entry name" value="NUDIX_hydrolase-like_dom_sf"/>
</dbReference>
<dbReference type="SUPFAM" id="SSF55811">
    <property type="entry name" value="Nudix"/>
    <property type="match status" value="1"/>
</dbReference>
<dbReference type="GO" id="GO:0046872">
    <property type="term" value="F:metal ion binding"/>
    <property type="evidence" value="ECO:0007669"/>
    <property type="project" value="UniProtKB-KW"/>
</dbReference>
<dbReference type="InterPro" id="IPR020476">
    <property type="entry name" value="Nudix_hydrolase"/>
</dbReference>
<accession>A0A9X2CTJ6</accession>
<dbReference type="PANTHER" id="PTHR43758">
    <property type="entry name" value="7,8-DIHYDRO-8-OXOGUANINE TRIPHOSPHATASE"/>
    <property type="match status" value="1"/>
</dbReference>
<dbReference type="InterPro" id="IPR000086">
    <property type="entry name" value="NUDIX_hydrolase_dom"/>
</dbReference>
<dbReference type="AlphaFoldDB" id="A0A9X2CTJ6"/>
<dbReference type="PRINTS" id="PR00502">
    <property type="entry name" value="NUDIXFAMILY"/>
</dbReference>
<dbReference type="PANTHER" id="PTHR43758:SF8">
    <property type="entry name" value="8-OXO-DGTP DIPHOSPHATASE YTKD-RELATED"/>
    <property type="match status" value="1"/>
</dbReference>
<organism evidence="8 9">
    <name type="scientific">Halalkalibacter alkaliphilus</name>
    <dbReference type="NCBI Taxonomy" id="2917993"/>
    <lineage>
        <taxon>Bacteria</taxon>
        <taxon>Bacillati</taxon>
        <taxon>Bacillota</taxon>
        <taxon>Bacilli</taxon>
        <taxon>Bacillales</taxon>
        <taxon>Bacillaceae</taxon>
        <taxon>Halalkalibacter</taxon>
    </lineage>
</organism>
<evidence type="ECO:0000256" key="4">
    <source>
        <dbReference type="ARBA" id="ARBA00022801"/>
    </source>
</evidence>